<keyword evidence="2 10" id="KW-0813">Transport</keyword>
<dbReference type="Proteomes" id="UP000596329">
    <property type="component" value="Chromosome"/>
</dbReference>
<dbReference type="Pfam" id="PF07715">
    <property type="entry name" value="Plug"/>
    <property type="match status" value="1"/>
</dbReference>
<evidence type="ECO:0000256" key="11">
    <source>
        <dbReference type="RuleBase" id="RU003357"/>
    </source>
</evidence>
<keyword evidence="5 12" id="KW-0732">Signal</keyword>
<dbReference type="Gene3D" id="2.60.40.1120">
    <property type="entry name" value="Carboxypeptidase-like, regulatory domain"/>
    <property type="match status" value="1"/>
</dbReference>
<evidence type="ECO:0000256" key="10">
    <source>
        <dbReference type="PROSITE-ProRule" id="PRU01360"/>
    </source>
</evidence>
<sequence length="735" mass="82014">MKSFLVALLLGFAIFCNAQNKITGAITNSENKILETVLVSIPELNKETISDSNGNFLFLDLPKGKFKMSFSLVGYDEKLVSVFINKAEINLNIRLESSSNHLEEVKIAATIFNKIQSQNVMKIEHKSIRELQQKGAATLMEGLASIAGVSQVSTGTSIGKPVIRGLSGNRVLVYTQGVRLENQQFGEEHGLGLNESGIESVEVIKGPASLLYGSDALGGVLYFNPEKFAKPNSYLADFSQKYFSNTNGSNTSFGLKSSSENWKFLIRGAYNNHGDYKMPSDSLVTNTRFEEADVKTALGFSNSKFSSVLRYNLNHLNLGIPEQIGLQTTKRDPDYPRQGVVNHILSLHNNFYFRNSKFDADFGYISNSRKEFADSTIPVLDMNLNTLNYDLKYYLPNIGKLEAIIGVQGMSQSNKNLGSELLIPDAKTNDIGALLTTNYEWKSNVIQAGFRYDTRKINTESHGIIGDEGYFEAISKKYTSFNASVGYKTKLTDNLSFRLNVASGFRSPNLAELTSNGVHEGSNRYEIGNSNLKNEQNIQTDLNLEYGNSHFEFFANGFYNNISNYIFIAPNGSIMADNDVYDYVQANAKLYGGEFGIHFHPHPLDWLHITSSFETVTGLKENGEYLPLIPANKWNNNIRTEFNLNNWIKKGFATLNIESVFKQNNNSTFETKSKDYTLVNVGLGGNININKLKFDISINANNMLNKSYISHLSRLKTDRISNIGRNIVLGVSFFL</sequence>
<comment type="similarity">
    <text evidence="10 11">Belongs to the TonB-dependent receptor family.</text>
</comment>
<keyword evidence="7 10" id="KW-0472">Membrane</keyword>
<dbReference type="InterPro" id="IPR039426">
    <property type="entry name" value="TonB-dep_rcpt-like"/>
</dbReference>
<dbReference type="EMBL" id="CP059075">
    <property type="protein sequence ID" value="QRE03396.1"/>
    <property type="molecule type" value="Genomic_DNA"/>
</dbReference>
<feature type="domain" description="TonB-dependent receptor plug" evidence="14">
    <location>
        <begin position="128"/>
        <end position="220"/>
    </location>
</feature>
<dbReference type="PROSITE" id="PS52016">
    <property type="entry name" value="TONB_DEPENDENT_REC_3"/>
    <property type="match status" value="1"/>
</dbReference>
<dbReference type="RefSeq" id="WP_094162743.1">
    <property type="nucleotide sequence ID" value="NZ_CP059075.1"/>
</dbReference>
<dbReference type="Gene3D" id="2.40.170.20">
    <property type="entry name" value="TonB-dependent receptor, beta-barrel domain"/>
    <property type="match status" value="1"/>
</dbReference>
<keyword evidence="6 11" id="KW-0798">TonB box</keyword>
<evidence type="ECO:0000256" key="2">
    <source>
        <dbReference type="ARBA" id="ARBA00022448"/>
    </source>
</evidence>
<dbReference type="Pfam" id="PF13715">
    <property type="entry name" value="CarbopepD_reg_2"/>
    <property type="match status" value="1"/>
</dbReference>
<dbReference type="PANTHER" id="PTHR30069:SF29">
    <property type="entry name" value="HEMOGLOBIN AND HEMOGLOBIN-HAPTOGLOBIN-BINDING PROTEIN 1-RELATED"/>
    <property type="match status" value="1"/>
</dbReference>
<name>A0A7U2R934_FLAPS</name>
<evidence type="ECO:0000259" key="13">
    <source>
        <dbReference type="Pfam" id="PF00593"/>
    </source>
</evidence>
<keyword evidence="9 10" id="KW-0998">Cell outer membrane</keyword>
<evidence type="ECO:0000256" key="12">
    <source>
        <dbReference type="SAM" id="SignalP"/>
    </source>
</evidence>
<evidence type="ECO:0000256" key="7">
    <source>
        <dbReference type="ARBA" id="ARBA00023136"/>
    </source>
</evidence>
<evidence type="ECO:0000256" key="3">
    <source>
        <dbReference type="ARBA" id="ARBA00022452"/>
    </source>
</evidence>
<feature type="domain" description="TonB-dependent receptor-like beta-barrel" evidence="13">
    <location>
        <begin position="243"/>
        <end position="702"/>
    </location>
</feature>
<organism evidence="15 16">
    <name type="scientific">Flavobacterium psychrophilum</name>
    <dbReference type="NCBI Taxonomy" id="96345"/>
    <lineage>
        <taxon>Bacteria</taxon>
        <taxon>Pseudomonadati</taxon>
        <taxon>Bacteroidota</taxon>
        <taxon>Flavobacteriia</taxon>
        <taxon>Flavobacteriales</taxon>
        <taxon>Flavobacteriaceae</taxon>
        <taxon>Flavobacterium</taxon>
    </lineage>
</organism>
<evidence type="ECO:0000313" key="15">
    <source>
        <dbReference type="EMBL" id="QRE03396.1"/>
    </source>
</evidence>
<evidence type="ECO:0000256" key="5">
    <source>
        <dbReference type="ARBA" id="ARBA00022729"/>
    </source>
</evidence>
<dbReference type="AlphaFoldDB" id="A0A7U2R934"/>
<gene>
    <name evidence="15" type="ORF">H0H26_10900</name>
</gene>
<evidence type="ECO:0000256" key="9">
    <source>
        <dbReference type="ARBA" id="ARBA00023237"/>
    </source>
</evidence>
<dbReference type="InterPro" id="IPR036942">
    <property type="entry name" value="Beta-barrel_TonB_sf"/>
</dbReference>
<dbReference type="Gene3D" id="2.170.130.10">
    <property type="entry name" value="TonB-dependent receptor, plug domain"/>
    <property type="match status" value="1"/>
</dbReference>
<dbReference type="SUPFAM" id="SSF49464">
    <property type="entry name" value="Carboxypeptidase regulatory domain-like"/>
    <property type="match status" value="1"/>
</dbReference>
<comment type="subcellular location">
    <subcellularLocation>
        <location evidence="1 10">Cell outer membrane</location>
        <topology evidence="1 10">Multi-pass membrane protein</topology>
    </subcellularLocation>
</comment>
<dbReference type="InterPro" id="IPR037066">
    <property type="entry name" value="Plug_dom_sf"/>
</dbReference>
<dbReference type="Pfam" id="PF00593">
    <property type="entry name" value="TonB_dep_Rec_b-barrel"/>
    <property type="match status" value="1"/>
</dbReference>
<dbReference type="InterPro" id="IPR008969">
    <property type="entry name" value="CarboxyPept-like_regulatory"/>
</dbReference>
<evidence type="ECO:0000256" key="6">
    <source>
        <dbReference type="ARBA" id="ARBA00023077"/>
    </source>
</evidence>
<evidence type="ECO:0000256" key="8">
    <source>
        <dbReference type="ARBA" id="ARBA00023170"/>
    </source>
</evidence>
<protein>
    <submittedName>
        <fullName evidence="15">TonB-dependent receptor</fullName>
    </submittedName>
</protein>
<dbReference type="InterPro" id="IPR000531">
    <property type="entry name" value="Beta-barrel_TonB"/>
</dbReference>
<proteinExistence type="inferred from homology"/>
<feature type="signal peptide" evidence="12">
    <location>
        <begin position="1"/>
        <end position="18"/>
    </location>
</feature>
<evidence type="ECO:0000313" key="16">
    <source>
        <dbReference type="Proteomes" id="UP000596329"/>
    </source>
</evidence>
<dbReference type="GO" id="GO:0044718">
    <property type="term" value="P:siderophore transmembrane transport"/>
    <property type="evidence" value="ECO:0007669"/>
    <property type="project" value="TreeGrafter"/>
</dbReference>
<dbReference type="GO" id="GO:0015344">
    <property type="term" value="F:siderophore uptake transmembrane transporter activity"/>
    <property type="evidence" value="ECO:0007669"/>
    <property type="project" value="TreeGrafter"/>
</dbReference>
<feature type="chain" id="PRO_5034304235" evidence="12">
    <location>
        <begin position="19"/>
        <end position="735"/>
    </location>
</feature>
<keyword evidence="3 10" id="KW-1134">Transmembrane beta strand</keyword>
<dbReference type="SUPFAM" id="SSF56935">
    <property type="entry name" value="Porins"/>
    <property type="match status" value="1"/>
</dbReference>
<dbReference type="InterPro" id="IPR012910">
    <property type="entry name" value="Plug_dom"/>
</dbReference>
<evidence type="ECO:0000256" key="4">
    <source>
        <dbReference type="ARBA" id="ARBA00022692"/>
    </source>
</evidence>
<accession>A0A7U2R934</accession>
<reference evidence="15 16" key="1">
    <citation type="submission" date="2020-07" db="EMBL/GenBank/DDBJ databases">
        <title>Genomic characterization of Flavobacterium psychrophilum strains.</title>
        <authorList>
            <person name="Castillo D."/>
            <person name="Jorgensen J."/>
            <person name="Middelboe M."/>
        </authorList>
    </citation>
    <scope>NUCLEOTIDE SEQUENCE [LARGE SCALE GENOMIC DNA]</scope>
    <source>
        <strain evidence="15 16">FPS-R7</strain>
    </source>
</reference>
<keyword evidence="4 10" id="KW-0812">Transmembrane</keyword>
<keyword evidence="8 15" id="KW-0675">Receptor</keyword>
<dbReference type="GO" id="GO:0009279">
    <property type="term" value="C:cell outer membrane"/>
    <property type="evidence" value="ECO:0007669"/>
    <property type="project" value="UniProtKB-SubCell"/>
</dbReference>
<evidence type="ECO:0000259" key="14">
    <source>
        <dbReference type="Pfam" id="PF07715"/>
    </source>
</evidence>
<dbReference type="PANTHER" id="PTHR30069">
    <property type="entry name" value="TONB-DEPENDENT OUTER MEMBRANE RECEPTOR"/>
    <property type="match status" value="1"/>
</dbReference>
<evidence type="ECO:0000256" key="1">
    <source>
        <dbReference type="ARBA" id="ARBA00004571"/>
    </source>
</evidence>